<dbReference type="SUPFAM" id="SSF47384">
    <property type="entry name" value="Homodimeric domain of signal transducing histidine kinase"/>
    <property type="match status" value="1"/>
</dbReference>
<keyword evidence="11" id="KW-1185">Reference proteome</keyword>
<dbReference type="InterPro" id="IPR001610">
    <property type="entry name" value="PAC"/>
</dbReference>
<feature type="domain" description="PAS" evidence="8">
    <location>
        <begin position="378"/>
        <end position="422"/>
    </location>
</feature>
<dbReference type="PROSITE" id="PS50112">
    <property type="entry name" value="PAS"/>
    <property type="match status" value="2"/>
</dbReference>
<dbReference type="PROSITE" id="PS50110">
    <property type="entry name" value="RESPONSE_REGULATORY"/>
    <property type="match status" value="1"/>
</dbReference>
<dbReference type="SUPFAM" id="SSF55874">
    <property type="entry name" value="ATPase domain of HSP90 chaperone/DNA topoisomerase II/histidine kinase"/>
    <property type="match status" value="1"/>
</dbReference>
<keyword evidence="5" id="KW-0812">Transmembrane</keyword>
<dbReference type="EC" id="2.7.13.3" evidence="2"/>
<organism evidence="10 11">
    <name type="scientific">Alteromonas salexigens</name>
    <dbReference type="NCBI Taxonomy" id="2982530"/>
    <lineage>
        <taxon>Bacteria</taxon>
        <taxon>Pseudomonadati</taxon>
        <taxon>Pseudomonadota</taxon>
        <taxon>Gammaproteobacteria</taxon>
        <taxon>Alteromonadales</taxon>
        <taxon>Alteromonadaceae</taxon>
        <taxon>Alteromonas/Salinimonas group</taxon>
        <taxon>Alteromonas</taxon>
    </lineage>
</organism>
<evidence type="ECO:0000256" key="4">
    <source>
        <dbReference type="PROSITE-ProRule" id="PRU00169"/>
    </source>
</evidence>
<dbReference type="Gene3D" id="3.40.50.2300">
    <property type="match status" value="1"/>
</dbReference>
<evidence type="ECO:0000259" key="6">
    <source>
        <dbReference type="PROSITE" id="PS50109"/>
    </source>
</evidence>
<keyword evidence="3 4" id="KW-0597">Phosphoprotein</keyword>
<dbReference type="InterPro" id="IPR001789">
    <property type="entry name" value="Sig_transdc_resp-reg_receiver"/>
</dbReference>
<evidence type="ECO:0000259" key="9">
    <source>
        <dbReference type="PROSITE" id="PS50113"/>
    </source>
</evidence>
<feature type="transmembrane region" description="Helical" evidence="5">
    <location>
        <begin position="76"/>
        <end position="100"/>
    </location>
</feature>
<dbReference type="SUPFAM" id="SSF52172">
    <property type="entry name" value="CheY-like"/>
    <property type="match status" value="1"/>
</dbReference>
<dbReference type="SMART" id="SM00387">
    <property type="entry name" value="HATPase_c"/>
    <property type="match status" value="1"/>
</dbReference>
<dbReference type="Pfam" id="PF00512">
    <property type="entry name" value="HisKA"/>
    <property type="match status" value="1"/>
</dbReference>
<dbReference type="Pfam" id="PF08447">
    <property type="entry name" value="PAS_3"/>
    <property type="match status" value="1"/>
</dbReference>
<gene>
    <name evidence="10" type="ORF">OCL06_12430</name>
</gene>
<dbReference type="InterPro" id="IPR005467">
    <property type="entry name" value="His_kinase_dom"/>
</dbReference>
<evidence type="ECO:0000259" key="8">
    <source>
        <dbReference type="PROSITE" id="PS50112"/>
    </source>
</evidence>
<dbReference type="Gene3D" id="3.30.450.20">
    <property type="entry name" value="PAS domain"/>
    <property type="match status" value="2"/>
</dbReference>
<sequence length="852" mass="95371">MTVWFASALIICVVVFLIDSITPLGMAAGYLYIPSLILCSFSRNVTQLRTTFLIILLFFISGTLASYMLHEIMLEWFWALNRLLSSTMLTLIFFGLYRVIKKVNRLEEEKQVIDKVIDAAGIDVILLDLKREVVDLLGGGGAMSLFNIKTRLCLEDYLASLGTKNQARMHELLKSIGGRSGFEYESDFLDVTPHEHWYRIKGFQVSTGKYHCIVQNISLKSDEGETTNNLNAILDLLPCFAWTAKPSGEIDHVNQRLIESTQYSKEDLVNQWADYVHEEDKDKLLNDWAYALKVKEKLSYEARFRRKDGTLIHSVNEISPIFNDKQHLIKWFGFGLDISDLHRLQQRTTLLNRIIEETHNAAMFCEFDEKKAVLTAKYFNKACEKLTGFSETEIVGKNPIKILNMKERTSLESPFSQVHINGRDLLSGEVHVKTKKGNEIIVDVYSLSLDDDTHSDSYSVIIIMQDKTTEKRLEAITHRNSRMDSIGHLTGGIAHDFNNLLAVISGNLELIKLEAISERVLSLTDNAQSAAQQGASLTRSLLQFARGSENQTTDFTPVSETLAAQLALFTSVNSEQQIDIADDIQPNLNAVIPHSQLESIVINLLNNAKDALFDTLRPHIKVQASLVLIDKYEAESLAIEPGDYVKIVFSDNGCGMSGDQLENIFSPFYTTKNKSKGTGLGLSLVFAYVRQSGGIIDVKSEIGKGTTFILYLRKARINRREPLDKDHSLGGGFYPDSVALIIEDKPKVAEVAKRHLESFGFNCRTYGSGAHVLDAITPSSKVDLIFTDISLPGELDGFDVAREIVKCVGEKPVIYVSGYFEEVSDDALIAGAVKLEKPYTRLELARALESVM</sequence>
<comment type="catalytic activity">
    <reaction evidence="1">
        <text>ATP + protein L-histidine = ADP + protein N-phospho-L-histidine.</text>
        <dbReference type="EC" id="2.7.13.3"/>
    </reaction>
</comment>
<dbReference type="InterPro" id="IPR000014">
    <property type="entry name" value="PAS"/>
</dbReference>
<dbReference type="NCBIfam" id="TIGR00229">
    <property type="entry name" value="sensory_box"/>
    <property type="match status" value="2"/>
</dbReference>
<dbReference type="Gene3D" id="1.10.287.130">
    <property type="match status" value="1"/>
</dbReference>
<dbReference type="CDD" id="cd00130">
    <property type="entry name" value="PAS"/>
    <property type="match status" value="2"/>
</dbReference>
<dbReference type="InterPro" id="IPR035965">
    <property type="entry name" value="PAS-like_dom_sf"/>
</dbReference>
<dbReference type="InterPro" id="IPR013655">
    <property type="entry name" value="PAS_fold_3"/>
</dbReference>
<feature type="transmembrane region" description="Helical" evidence="5">
    <location>
        <begin position="52"/>
        <end position="70"/>
    </location>
</feature>
<feature type="domain" description="PAC" evidence="9">
    <location>
        <begin position="298"/>
        <end position="350"/>
    </location>
</feature>
<comment type="caution">
    <text evidence="10">The sequence shown here is derived from an EMBL/GenBank/DDBJ whole genome shotgun (WGS) entry which is preliminary data.</text>
</comment>
<dbReference type="SMART" id="SM00388">
    <property type="entry name" value="HisKA"/>
    <property type="match status" value="1"/>
</dbReference>
<dbReference type="InterPro" id="IPR036097">
    <property type="entry name" value="HisK_dim/P_sf"/>
</dbReference>
<dbReference type="SMART" id="SM00086">
    <property type="entry name" value="PAC"/>
    <property type="match status" value="1"/>
</dbReference>
<dbReference type="InterPro" id="IPR003661">
    <property type="entry name" value="HisK_dim/P_dom"/>
</dbReference>
<evidence type="ECO:0000313" key="11">
    <source>
        <dbReference type="Proteomes" id="UP001209257"/>
    </source>
</evidence>
<evidence type="ECO:0000256" key="3">
    <source>
        <dbReference type="ARBA" id="ARBA00022553"/>
    </source>
</evidence>
<dbReference type="InterPro" id="IPR004358">
    <property type="entry name" value="Sig_transdc_His_kin-like_C"/>
</dbReference>
<evidence type="ECO:0000256" key="2">
    <source>
        <dbReference type="ARBA" id="ARBA00012438"/>
    </source>
</evidence>
<feature type="domain" description="PAS" evidence="8">
    <location>
        <begin position="226"/>
        <end position="295"/>
    </location>
</feature>
<dbReference type="PROSITE" id="PS50109">
    <property type="entry name" value="HIS_KIN"/>
    <property type="match status" value="1"/>
</dbReference>
<feature type="modified residue" description="4-aspartylphosphate" evidence="4">
    <location>
        <position position="788"/>
    </location>
</feature>
<accession>A0ABT2VQ01</accession>
<keyword evidence="5" id="KW-0472">Membrane</keyword>
<evidence type="ECO:0000256" key="5">
    <source>
        <dbReference type="SAM" id="Phobius"/>
    </source>
</evidence>
<dbReference type="Pfam" id="PF13426">
    <property type="entry name" value="PAS_9"/>
    <property type="match status" value="1"/>
</dbReference>
<name>A0ABT2VQ01_9ALTE</name>
<dbReference type="InterPro" id="IPR011006">
    <property type="entry name" value="CheY-like_superfamily"/>
</dbReference>
<dbReference type="Pfam" id="PF00072">
    <property type="entry name" value="Response_reg"/>
    <property type="match status" value="1"/>
</dbReference>
<dbReference type="PROSITE" id="PS50113">
    <property type="entry name" value="PAC"/>
    <property type="match status" value="1"/>
</dbReference>
<dbReference type="SUPFAM" id="SSF55785">
    <property type="entry name" value="PYP-like sensor domain (PAS domain)"/>
    <property type="match status" value="2"/>
</dbReference>
<dbReference type="PANTHER" id="PTHR43065">
    <property type="entry name" value="SENSOR HISTIDINE KINASE"/>
    <property type="match status" value="1"/>
</dbReference>
<dbReference type="Pfam" id="PF02518">
    <property type="entry name" value="HATPase_c"/>
    <property type="match status" value="1"/>
</dbReference>
<dbReference type="CDD" id="cd00082">
    <property type="entry name" value="HisKA"/>
    <property type="match status" value="1"/>
</dbReference>
<dbReference type="PANTHER" id="PTHR43065:SF42">
    <property type="entry name" value="TWO-COMPONENT SENSOR PPRA"/>
    <property type="match status" value="1"/>
</dbReference>
<dbReference type="Gene3D" id="3.30.565.10">
    <property type="entry name" value="Histidine kinase-like ATPase, C-terminal domain"/>
    <property type="match status" value="1"/>
</dbReference>
<protein>
    <recommendedName>
        <fullName evidence="2">histidine kinase</fullName>
        <ecNumber evidence="2">2.7.13.3</ecNumber>
    </recommendedName>
</protein>
<dbReference type="PRINTS" id="PR00344">
    <property type="entry name" value="BCTRLSENSOR"/>
</dbReference>
<reference evidence="11" key="1">
    <citation type="submission" date="2023-07" db="EMBL/GenBank/DDBJ databases">
        <title>Study on multiphase classification of strain Alteromonas salexigens isolated from the Yellow Sea.</title>
        <authorList>
            <person name="Sun L."/>
        </authorList>
    </citation>
    <scope>NUCLEOTIDE SEQUENCE [LARGE SCALE GENOMIC DNA]</scope>
    <source>
        <strain evidence="11">ASW11-19</strain>
    </source>
</reference>
<evidence type="ECO:0000259" key="7">
    <source>
        <dbReference type="PROSITE" id="PS50110"/>
    </source>
</evidence>
<dbReference type="InterPro" id="IPR000700">
    <property type="entry name" value="PAS-assoc_C"/>
</dbReference>
<feature type="transmembrane region" description="Helical" evidence="5">
    <location>
        <begin position="6"/>
        <end position="32"/>
    </location>
</feature>
<dbReference type="InterPro" id="IPR003594">
    <property type="entry name" value="HATPase_dom"/>
</dbReference>
<feature type="domain" description="Response regulatory" evidence="7">
    <location>
        <begin position="738"/>
        <end position="852"/>
    </location>
</feature>
<keyword evidence="5" id="KW-1133">Transmembrane helix</keyword>
<dbReference type="Proteomes" id="UP001209257">
    <property type="component" value="Unassembled WGS sequence"/>
</dbReference>
<dbReference type="SMART" id="SM00448">
    <property type="entry name" value="REC"/>
    <property type="match status" value="1"/>
</dbReference>
<proteinExistence type="predicted"/>
<dbReference type="SMART" id="SM00091">
    <property type="entry name" value="PAS"/>
    <property type="match status" value="2"/>
</dbReference>
<feature type="domain" description="Histidine kinase" evidence="6">
    <location>
        <begin position="492"/>
        <end position="716"/>
    </location>
</feature>
<evidence type="ECO:0000313" key="10">
    <source>
        <dbReference type="EMBL" id="MCU7555394.1"/>
    </source>
</evidence>
<dbReference type="InterPro" id="IPR036890">
    <property type="entry name" value="HATPase_C_sf"/>
</dbReference>
<evidence type="ECO:0000256" key="1">
    <source>
        <dbReference type="ARBA" id="ARBA00000085"/>
    </source>
</evidence>
<dbReference type="RefSeq" id="WP_262995031.1">
    <property type="nucleotide sequence ID" value="NZ_JAOTJC010000011.1"/>
</dbReference>
<dbReference type="EMBL" id="JAOTJC010000011">
    <property type="protein sequence ID" value="MCU7555394.1"/>
    <property type="molecule type" value="Genomic_DNA"/>
</dbReference>